<keyword evidence="2 5" id="KW-0545">Nucleotide biosynthesis</keyword>
<evidence type="ECO:0000256" key="2">
    <source>
        <dbReference type="ARBA" id="ARBA00022727"/>
    </source>
</evidence>
<feature type="binding site" evidence="5">
    <location>
        <begin position="85"/>
        <end position="88"/>
    </location>
    <ligand>
        <name>AMP</name>
        <dbReference type="ChEBI" id="CHEBI:456215"/>
    </ligand>
</feature>
<dbReference type="NCBIfam" id="TIGR01351">
    <property type="entry name" value="adk"/>
    <property type="match status" value="1"/>
</dbReference>
<sequence>MNLILLGPPGAGKGTQAKRLAEKYGLAQISTGDMLRAEVNSGSAIGREAKAIMERGELVPDAIITAMLAQRVSQPDCARGFILDGFPRTVPQAEALDRMLREKGLALDHVIELRVDDAALVERISGRFTCARCGEGYHDRFKRPRTPGVCDVCGGTEFTRRADDKAETVKARLEAYHRQTAPLLPYYAAQGKLRVVDGMAPMDEVARQIEAILAGAGPEAPPPTQT</sequence>
<evidence type="ECO:0000256" key="1">
    <source>
        <dbReference type="ARBA" id="ARBA00022679"/>
    </source>
</evidence>
<dbReference type="InterPro" id="IPR027417">
    <property type="entry name" value="P-loop_NTPase"/>
</dbReference>
<dbReference type="SUPFAM" id="SSF57774">
    <property type="entry name" value="Microbial and mitochondrial ADK, insert 'zinc finger' domain"/>
    <property type="match status" value="1"/>
</dbReference>
<dbReference type="NCBIfam" id="NF011105">
    <property type="entry name" value="PRK14532.1"/>
    <property type="match status" value="1"/>
</dbReference>
<organism evidence="9 10">
    <name type="scientific">Caldovatus aquaticus</name>
    <dbReference type="NCBI Taxonomy" id="2865671"/>
    <lineage>
        <taxon>Bacteria</taxon>
        <taxon>Pseudomonadati</taxon>
        <taxon>Pseudomonadota</taxon>
        <taxon>Alphaproteobacteria</taxon>
        <taxon>Acetobacterales</taxon>
        <taxon>Roseomonadaceae</taxon>
        <taxon>Caldovatus</taxon>
    </lineage>
</organism>
<evidence type="ECO:0000256" key="4">
    <source>
        <dbReference type="ARBA" id="ARBA00022777"/>
    </source>
</evidence>
<dbReference type="PRINTS" id="PR00094">
    <property type="entry name" value="ADENYLTKNASE"/>
</dbReference>
<comment type="subunit">
    <text evidence="5 7">Monomer.</text>
</comment>
<comment type="pathway">
    <text evidence="5">Purine metabolism; AMP biosynthesis via salvage pathway; AMP from ADP: step 1/1.</text>
</comment>
<dbReference type="SUPFAM" id="SSF52540">
    <property type="entry name" value="P-loop containing nucleoside triphosphate hydrolases"/>
    <property type="match status" value="1"/>
</dbReference>
<feature type="binding site" evidence="5">
    <location>
        <begin position="10"/>
        <end position="15"/>
    </location>
    <ligand>
        <name>ATP</name>
        <dbReference type="ChEBI" id="CHEBI:30616"/>
    </ligand>
</feature>
<name>A0ABS7EXQ9_9PROT</name>
<keyword evidence="5" id="KW-0963">Cytoplasm</keyword>
<dbReference type="PROSITE" id="PS00113">
    <property type="entry name" value="ADENYLATE_KINASE"/>
    <property type="match status" value="1"/>
</dbReference>
<dbReference type="EC" id="2.7.4.3" evidence="5 7"/>
<dbReference type="CDD" id="cd01428">
    <property type="entry name" value="ADK"/>
    <property type="match status" value="1"/>
</dbReference>
<evidence type="ECO:0000256" key="7">
    <source>
        <dbReference type="RuleBase" id="RU003331"/>
    </source>
</evidence>
<dbReference type="PANTHER" id="PTHR23359">
    <property type="entry name" value="NUCLEOTIDE KINASE"/>
    <property type="match status" value="1"/>
</dbReference>
<evidence type="ECO:0000259" key="8">
    <source>
        <dbReference type="Pfam" id="PF05191"/>
    </source>
</evidence>
<dbReference type="HAMAP" id="MF_00235">
    <property type="entry name" value="Adenylate_kinase_Adk"/>
    <property type="match status" value="1"/>
</dbReference>
<dbReference type="Pfam" id="PF05191">
    <property type="entry name" value="ADK_lid"/>
    <property type="match status" value="1"/>
</dbReference>
<evidence type="ECO:0000256" key="3">
    <source>
        <dbReference type="ARBA" id="ARBA00022741"/>
    </source>
</evidence>
<feature type="binding site" evidence="5">
    <location>
        <position position="150"/>
    </location>
    <ligand>
        <name>Zn(2+)</name>
        <dbReference type="ChEBI" id="CHEBI:29105"/>
        <note>structural</note>
    </ligand>
</feature>
<comment type="caution">
    <text evidence="9">The sequence shown here is derived from an EMBL/GenBank/DDBJ whole genome shotgun (WGS) entry which is preliminary data.</text>
</comment>
<dbReference type="NCBIfam" id="NF011100">
    <property type="entry name" value="PRK14527.1"/>
    <property type="match status" value="1"/>
</dbReference>
<feature type="binding site" evidence="5">
    <location>
        <position position="153"/>
    </location>
    <ligand>
        <name>Zn(2+)</name>
        <dbReference type="ChEBI" id="CHEBI:29105"/>
        <note>structural</note>
    </ligand>
</feature>
<evidence type="ECO:0000256" key="6">
    <source>
        <dbReference type="RuleBase" id="RU003330"/>
    </source>
</evidence>
<feature type="binding site" evidence="5">
    <location>
        <position position="133"/>
    </location>
    <ligand>
        <name>Zn(2+)</name>
        <dbReference type="ChEBI" id="CHEBI:29105"/>
        <note>structural</note>
    </ligand>
</feature>
<dbReference type="EMBL" id="JAHZUY010000002">
    <property type="protein sequence ID" value="MBW8268145.1"/>
    <property type="molecule type" value="Genomic_DNA"/>
</dbReference>
<dbReference type="RefSeq" id="WP_220115649.1">
    <property type="nucleotide sequence ID" value="NZ_JAHZUY010000002.1"/>
</dbReference>
<dbReference type="NCBIfam" id="NF001381">
    <property type="entry name" value="PRK00279.1-3"/>
    <property type="match status" value="1"/>
</dbReference>
<dbReference type="Gene3D" id="3.40.50.300">
    <property type="entry name" value="P-loop containing nucleotide triphosphate hydrolases"/>
    <property type="match status" value="1"/>
</dbReference>
<feature type="binding site" evidence="5">
    <location>
        <position position="200"/>
    </location>
    <ligand>
        <name>ATP</name>
        <dbReference type="ChEBI" id="CHEBI:30616"/>
    </ligand>
</feature>
<keyword evidence="5" id="KW-0862">Zinc</keyword>
<feature type="binding site" evidence="5">
    <location>
        <begin position="57"/>
        <end position="59"/>
    </location>
    <ligand>
        <name>AMP</name>
        <dbReference type="ChEBI" id="CHEBI:456215"/>
    </ligand>
</feature>
<comment type="similarity">
    <text evidence="5 6">Belongs to the adenylate kinase family.</text>
</comment>
<comment type="domain">
    <text evidence="5">Consists of three domains, a large central CORE domain and two small peripheral domains, NMPbind and LID, which undergo movements during catalysis. The LID domain closes over the site of phosphoryl transfer upon ATP binding. Assembling and dissambling the active center during each catalytic cycle provides an effective means to prevent ATP hydrolysis. Some bacteria have evolved a zinc-coordinating structure that stabilizes the LID domain.</text>
</comment>
<dbReference type="Proteomes" id="UP001519924">
    <property type="component" value="Unassembled WGS sequence"/>
</dbReference>
<keyword evidence="10" id="KW-1185">Reference proteome</keyword>
<keyword evidence="3 5" id="KW-0547">Nucleotide-binding</keyword>
<comment type="function">
    <text evidence="5">Catalyzes the reversible transfer of the terminal phosphate group between ATP and AMP. Plays an important role in cellular energy homeostasis and in adenine nucleotide metabolism.</text>
</comment>
<dbReference type="NCBIfam" id="NF001380">
    <property type="entry name" value="PRK00279.1-2"/>
    <property type="match status" value="1"/>
</dbReference>
<evidence type="ECO:0000256" key="5">
    <source>
        <dbReference type="HAMAP-Rule" id="MF_00235"/>
    </source>
</evidence>
<feature type="binding site" evidence="5">
    <location>
        <position position="127"/>
    </location>
    <ligand>
        <name>ATP</name>
        <dbReference type="ChEBI" id="CHEBI:30616"/>
    </ligand>
</feature>
<comment type="subcellular location">
    <subcellularLocation>
        <location evidence="5 7">Cytoplasm</location>
    </subcellularLocation>
</comment>
<dbReference type="InterPro" id="IPR000850">
    <property type="entry name" value="Adenylat/UMP-CMP_kin"/>
</dbReference>
<keyword evidence="1 5" id="KW-0808">Transferase</keyword>
<comment type="caution">
    <text evidence="5">Lacks conserved residue(s) required for the propagation of feature annotation.</text>
</comment>
<feature type="binding site" evidence="5">
    <location>
        <position position="130"/>
    </location>
    <ligand>
        <name>Zn(2+)</name>
        <dbReference type="ChEBI" id="CHEBI:29105"/>
        <note>structural</note>
    </ligand>
</feature>
<feature type="binding site" evidence="5">
    <location>
        <position position="172"/>
    </location>
    <ligand>
        <name>AMP</name>
        <dbReference type="ChEBI" id="CHEBI:456215"/>
    </ligand>
</feature>
<gene>
    <name evidence="5" type="primary">adk</name>
    <name evidence="9" type="ORF">K1J50_01455</name>
</gene>
<dbReference type="InterPro" id="IPR006259">
    <property type="entry name" value="Adenyl_kin_sub"/>
</dbReference>
<keyword evidence="4 5" id="KW-0418">Kinase</keyword>
<dbReference type="Pfam" id="PF00406">
    <property type="entry name" value="ADK"/>
    <property type="match status" value="1"/>
</dbReference>
<keyword evidence="5" id="KW-0479">Metal-binding</keyword>
<feature type="binding site" evidence="5">
    <location>
        <position position="92"/>
    </location>
    <ligand>
        <name>AMP</name>
        <dbReference type="ChEBI" id="CHEBI:456215"/>
    </ligand>
</feature>
<feature type="binding site" evidence="5">
    <location>
        <position position="161"/>
    </location>
    <ligand>
        <name>AMP</name>
        <dbReference type="ChEBI" id="CHEBI:456215"/>
    </ligand>
</feature>
<accession>A0ABS7EXQ9</accession>
<feature type="binding site" evidence="5">
    <location>
        <position position="36"/>
    </location>
    <ligand>
        <name>AMP</name>
        <dbReference type="ChEBI" id="CHEBI:456215"/>
    </ligand>
</feature>
<reference evidence="9 10" key="1">
    <citation type="submission" date="2021-08" db="EMBL/GenBank/DDBJ databases">
        <title>Caldovatus sediminis gen. nov., sp. nov., a moderately thermophilic bacterium isolated from a hot spring.</title>
        <authorList>
            <person name="Hu C.-J."/>
            <person name="Li W.-J."/>
            <person name="Xian W.-D."/>
        </authorList>
    </citation>
    <scope>NUCLEOTIDE SEQUENCE [LARGE SCALE GENOMIC DNA]</scope>
    <source>
        <strain evidence="9 10">SYSU G05006</strain>
    </source>
</reference>
<feature type="region of interest" description="NMP" evidence="5">
    <location>
        <begin position="30"/>
        <end position="59"/>
    </location>
</feature>
<dbReference type="InterPro" id="IPR033690">
    <property type="entry name" value="Adenylat_kinase_CS"/>
</dbReference>
<dbReference type="GO" id="GO:0004017">
    <property type="term" value="F:AMP kinase activity"/>
    <property type="evidence" value="ECO:0007669"/>
    <property type="project" value="UniProtKB-EC"/>
</dbReference>
<keyword evidence="5 7" id="KW-0067">ATP-binding</keyword>
<dbReference type="InterPro" id="IPR036193">
    <property type="entry name" value="ADK_active_lid_dom_sf"/>
</dbReference>
<feature type="domain" description="Adenylate kinase active site lid" evidence="8">
    <location>
        <begin position="127"/>
        <end position="163"/>
    </location>
</feature>
<evidence type="ECO:0000313" key="10">
    <source>
        <dbReference type="Proteomes" id="UP001519924"/>
    </source>
</evidence>
<evidence type="ECO:0000313" key="9">
    <source>
        <dbReference type="EMBL" id="MBW8268145.1"/>
    </source>
</evidence>
<protein>
    <recommendedName>
        <fullName evidence="5 7">Adenylate kinase</fullName>
        <shortName evidence="5">AK</shortName>
        <ecNumber evidence="5 7">2.7.4.3</ecNumber>
    </recommendedName>
    <alternativeName>
        <fullName evidence="5">ATP-AMP transphosphorylase</fullName>
    </alternativeName>
    <alternativeName>
        <fullName evidence="5">ATP:AMP phosphotransferase</fullName>
    </alternativeName>
    <alternativeName>
        <fullName evidence="5">Adenylate monophosphate kinase</fullName>
    </alternativeName>
</protein>
<comment type="catalytic activity">
    <reaction evidence="5 7">
        <text>AMP + ATP = 2 ADP</text>
        <dbReference type="Rhea" id="RHEA:12973"/>
        <dbReference type="ChEBI" id="CHEBI:30616"/>
        <dbReference type="ChEBI" id="CHEBI:456215"/>
        <dbReference type="ChEBI" id="CHEBI:456216"/>
        <dbReference type="EC" id="2.7.4.3"/>
    </reaction>
</comment>
<proteinExistence type="inferred from homology"/>
<feature type="binding site" evidence="5">
    <location>
        <position position="31"/>
    </location>
    <ligand>
        <name>AMP</name>
        <dbReference type="ChEBI" id="CHEBI:456215"/>
    </ligand>
</feature>
<dbReference type="InterPro" id="IPR007862">
    <property type="entry name" value="Adenylate_kinase_lid-dom"/>
</dbReference>